<feature type="transmembrane region" description="Helical" evidence="3">
    <location>
        <begin position="46"/>
        <end position="65"/>
    </location>
</feature>
<sequence length="404" mass="40645">MSEWPAGAFPDGLSGVSARGGRAAGEPGGAPIDSLPEDGDGAATPVARAAALVGAVLLYGLVVGLQYGTDGWHLPSVLVAVPAVAALTFGPPVIVGAAVVAVVTRWVFALSDPGRTGAAVGTTAVILGIAALGCFVVRRRERAAARLVSIATVAETAQRAVLRPVPAAVGPYAIAAGYRAAARDARIGGDLYAVADTPSGLRTLIGDVRGKGLDAVATAAVVLGAFHEAVLDAPSLGALAGRLDTSLRRFLTDDPESFATVFLLEAASDGTVRGLSCGHPAPLLLHGSTVSELSVPPGLPLGLRNEAGAPAGVPPEASAEASGEARVTHLEPGDTLLLYTDGLAEARDRSGAFYPLPARLAACAGLPPRALVDRLQQDAHAFAGGTDDDAALLALTWHLRPPAD</sequence>
<dbReference type="InterPro" id="IPR036457">
    <property type="entry name" value="PPM-type-like_dom_sf"/>
</dbReference>
<feature type="transmembrane region" description="Helical" evidence="3">
    <location>
        <begin position="77"/>
        <end position="104"/>
    </location>
</feature>
<dbReference type="SMART" id="SM00331">
    <property type="entry name" value="PP2C_SIG"/>
    <property type="match status" value="1"/>
</dbReference>
<evidence type="ECO:0000313" key="6">
    <source>
        <dbReference type="Proteomes" id="UP001165143"/>
    </source>
</evidence>
<dbReference type="Proteomes" id="UP001165143">
    <property type="component" value="Unassembled WGS sequence"/>
</dbReference>
<keyword evidence="3" id="KW-1133">Transmembrane helix</keyword>
<dbReference type="SUPFAM" id="SSF81606">
    <property type="entry name" value="PP2C-like"/>
    <property type="match status" value="1"/>
</dbReference>
<proteinExistence type="predicted"/>
<evidence type="ECO:0000256" key="3">
    <source>
        <dbReference type="SAM" id="Phobius"/>
    </source>
</evidence>
<dbReference type="AlphaFoldDB" id="A0A9W6UQ05"/>
<organism evidence="5 6">
    <name type="scientific">Kitasatospora phosalacinea</name>
    <dbReference type="NCBI Taxonomy" id="2065"/>
    <lineage>
        <taxon>Bacteria</taxon>
        <taxon>Bacillati</taxon>
        <taxon>Actinomycetota</taxon>
        <taxon>Actinomycetes</taxon>
        <taxon>Kitasatosporales</taxon>
        <taxon>Streptomycetaceae</taxon>
        <taxon>Kitasatospora</taxon>
    </lineage>
</organism>
<feature type="domain" description="PPM-type phosphatase" evidence="4">
    <location>
        <begin position="173"/>
        <end position="397"/>
    </location>
</feature>
<keyword evidence="3" id="KW-0472">Membrane</keyword>
<feature type="transmembrane region" description="Helical" evidence="3">
    <location>
        <begin position="116"/>
        <end position="137"/>
    </location>
</feature>
<protein>
    <submittedName>
        <fullName evidence="5">Membrane protein</fullName>
    </submittedName>
</protein>
<dbReference type="PANTHER" id="PTHR43156:SF2">
    <property type="entry name" value="STAGE II SPORULATION PROTEIN E"/>
    <property type="match status" value="1"/>
</dbReference>
<dbReference type="InterPro" id="IPR001932">
    <property type="entry name" value="PPM-type_phosphatase-like_dom"/>
</dbReference>
<evidence type="ECO:0000256" key="2">
    <source>
        <dbReference type="SAM" id="MobiDB-lite"/>
    </source>
</evidence>
<dbReference type="Gene3D" id="3.60.40.10">
    <property type="entry name" value="PPM-type phosphatase domain"/>
    <property type="match status" value="1"/>
</dbReference>
<evidence type="ECO:0000259" key="4">
    <source>
        <dbReference type="SMART" id="SM00331"/>
    </source>
</evidence>
<name>A0A9W6UQ05_9ACTN</name>
<dbReference type="InterPro" id="IPR052016">
    <property type="entry name" value="Bact_Sigma-Reg"/>
</dbReference>
<reference evidence="5" key="1">
    <citation type="submission" date="2023-02" db="EMBL/GenBank/DDBJ databases">
        <title>Kitasatospora phosalacinea NBRC 14362.</title>
        <authorList>
            <person name="Ichikawa N."/>
            <person name="Sato H."/>
            <person name="Tonouchi N."/>
        </authorList>
    </citation>
    <scope>NUCLEOTIDE SEQUENCE</scope>
    <source>
        <strain evidence="5">NBRC 14362</strain>
    </source>
</reference>
<dbReference type="PANTHER" id="PTHR43156">
    <property type="entry name" value="STAGE II SPORULATION PROTEIN E-RELATED"/>
    <property type="match status" value="1"/>
</dbReference>
<gene>
    <name evidence="5" type="ORF">Kpho01_37030</name>
</gene>
<evidence type="ECO:0000256" key="1">
    <source>
        <dbReference type="ARBA" id="ARBA00022801"/>
    </source>
</evidence>
<feature type="region of interest" description="Disordered" evidence="2">
    <location>
        <begin position="18"/>
        <end position="38"/>
    </location>
</feature>
<evidence type="ECO:0000313" key="5">
    <source>
        <dbReference type="EMBL" id="GLW55692.1"/>
    </source>
</evidence>
<keyword evidence="3" id="KW-0812">Transmembrane</keyword>
<accession>A0A9W6UQ05</accession>
<comment type="caution">
    <text evidence="5">The sequence shown here is derived from an EMBL/GenBank/DDBJ whole genome shotgun (WGS) entry which is preliminary data.</text>
</comment>
<dbReference type="Pfam" id="PF07228">
    <property type="entry name" value="SpoIIE"/>
    <property type="match status" value="1"/>
</dbReference>
<dbReference type="EMBL" id="BSRX01000020">
    <property type="protein sequence ID" value="GLW55692.1"/>
    <property type="molecule type" value="Genomic_DNA"/>
</dbReference>
<keyword evidence="1" id="KW-0378">Hydrolase</keyword>
<dbReference type="GO" id="GO:0016791">
    <property type="term" value="F:phosphatase activity"/>
    <property type="evidence" value="ECO:0007669"/>
    <property type="project" value="TreeGrafter"/>
</dbReference>